<dbReference type="Pfam" id="PF00884">
    <property type="entry name" value="Sulfatase"/>
    <property type="match status" value="1"/>
</dbReference>
<organism evidence="8">
    <name type="scientific">termite gut metagenome</name>
    <dbReference type="NCBI Taxonomy" id="433724"/>
    <lineage>
        <taxon>unclassified sequences</taxon>
        <taxon>metagenomes</taxon>
        <taxon>organismal metagenomes</taxon>
    </lineage>
</organism>
<name>A0A5J4S3R5_9ZZZZ</name>
<sequence length="646" mass="74003">MNKYRSLYDTAVSALYNFMLAMVGFMLCRIIFILENRHFFTDLHVDRLSQMFKGGLYFDLSALLYTNVLYIVLMLIPLHYKEGKLYQKIAKGIFIVTNIVVIAANLADTVYFQYTNRRTTATVFKEFANENNLGGIVGTEFINHWYLVLLAVAMGYALYKLYRKPHTSGTASLFLYYPVHTLVFVIMGYLCVGGMRGGLGHETRPITVSNANQYVERPIETAIVLNTPFALYRTFGKNVFVVPQYWTDRETMQQLYSPIHIPADTIPPRALNVVVMILESFGQEYFGYFNTDIENGTYKGYAPFLDSLMTEGVTYKYSFANGRKSIDGMPSIYSGIPMFIEPFISTPASLNTISSLAGELKKNGYYTSFFHGAQNGSMGFEAYARTSGFTDYYGRTEYNNDKDFDGHWGIWDEEFLQYFAQTLSTFEQPFVSGIFTLSSHHPFLVPERYKGKFPEGKNPIHKCIGYTDYALKRFFETAYREPWFKNTLFVITADHTNQSALEEYRTGSGLFAVPILFYQPDSGLKGLVDASIAQQIDIMPTVLSYLGYDKPYVSFGCDLFNTPSEKTFAVNYLNGTYQYFKGNYLLQFNGEKTTAVYQFKTDRLFKENVLEKIDSALKQQMENELKAIIQQYMERMVNDELTVTNP</sequence>
<protein>
    <submittedName>
        <fullName evidence="8">Lipoteichoic acid synthase 1</fullName>
    </submittedName>
</protein>
<keyword evidence="4 6" id="KW-1133">Transmembrane helix</keyword>
<dbReference type="InterPro" id="IPR012160">
    <property type="entry name" value="LtaS-like"/>
</dbReference>
<dbReference type="AlphaFoldDB" id="A0A5J4S3R5"/>
<accession>A0A5J4S3R5</accession>
<evidence type="ECO:0000256" key="2">
    <source>
        <dbReference type="ARBA" id="ARBA00022475"/>
    </source>
</evidence>
<evidence type="ECO:0000256" key="6">
    <source>
        <dbReference type="SAM" id="Phobius"/>
    </source>
</evidence>
<feature type="domain" description="Sulfatase N-terminal" evidence="7">
    <location>
        <begin position="272"/>
        <end position="548"/>
    </location>
</feature>
<comment type="caution">
    <text evidence="8">The sequence shown here is derived from an EMBL/GenBank/DDBJ whole genome shotgun (WGS) entry which is preliminary data.</text>
</comment>
<dbReference type="PIRSF" id="PIRSF005091">
    <property type="entry name" value="Mmb_sulf_HI1246"/>
    <property type="match status" value="1"/>
</dbReference>
<evidence type="ECO:0000256" key="1">
    <source>
        <dbReference type="ARBA" id="ARBA00004651"/>
    </source>
</evidence>
<evidence type="ECO:0000256" key="4">
    <source>
        <dbReference type="ARBA" id="ARBA00022989"/>
    </source>
</evidence>
<feature type="transmembrane region" description="Helical" evidence="6">
    <location>
        <begin position="12"/>
        <end position="34"/>
    </location>
</feature>
<dbReference type="InterPro" id="IPR050448">
    <property type="entry name" value="OpgB/LTA_synthase_biosynth"/>
</dbReference>
<feature type="transmembrane region" description="Helical" evidence="6">
    <location>
        <begin position="174"/>
        <end position="195"/>
    </location>
</feature>
<evidence type="ECO:0000259" key="7">
    <source>
        <dbReference type="Pfam" id="PF00884"/>
    </source>
</evidence>
<keyword evidence="3 6" id="KW-0812">Transmembrane</keyword>
<dbReference type="Gene3D" id="3.40.720.10">
    <property type="entry name" value="Alkaline Phosphatase, subunit A"/>
    <property type="match status" value="1"/>
</dbReference>
<dbReference type="Gene3D" id="3.30.1120.80">
    <property type="match status" value="1"/>
</dbReference>
<keyword evidence="2" id="KW-1003">Cell membrane</keyword>
<reference evidence="8" key="1">
    <citation type="submission" date="2019-03" db="EMBL/GenBank/DDBJ databases">
        <title>Single cell metagenomics reveals metabolic interactions within the superorganism composed of flagellate Streblomastix strix and complex community of Bacteroidetes bacteria on its surface.</title>
        <authorList>
            <person name="Treitli S.C."/>
            <person name="Kolisko M."/>
            <person name="Husnik F."/>
            <person name="Keeling P."/>
            <person name="Hampl V."/>
        </authorList>
    </citation>
    <scope>NUCLEOTIDE SEQUENCE</scope>
    <source>
        <strain evidence="8">STM</strain>
    </source>
</reference>
<feature type="transmembrane region" description="Helical" evidence="6">
    <location>
        <begin position="92"/>
        <end position="114"/>
    </location>
</feature>
<dbReference type="InterPro" id="IPR000917">
    <property type="entry name" value="Sulfatase_N"/>
</dbReference>
<dbReference type="CDD" id="cd16015">
    <property type="entry name" value="LTA_synthase"/>
    <property type="match status" value="1"/>
</dbReference>
<dbReference type="PANTHER" id="PTHR47371">
    <property type="entry name" value="LIPOTEICHOIC ACID SYNTHASE"/>
    <property type="match status" value="1"/>
</dbReference>
<dbReference type="EMBL" id="SNRY01000484">
    <property type="protein sequence ID" value="KAA6340100.1"/>
    <property type="molecule type" value="Genomic_DNA"/>
</dbReference>
<comment type="subcellular location">
    <subcellularLocation>
        <location evidence="1">Cell membrane</location>
        <topology evidence="1">Multi-pass membrane protein</topology>
    </subcellularLocation>
</comment>
<evidence type="ECO:0000256" key="5">
    <source>
        <dbReference type="ARBA" id="ARBA00023136"/>
    </source>
</evidence>
<evidence type="ECO:0000313" key="8">
    <source>
        <dbReference type="EMBL" id="KAA6340100.1"/>
    </source>
</evidence>
<evidence type="ECO:0000256" key="3">
    <source>
        <dbReference type="ARBA" id="ARBA00022692"/>
    </source>
</evidence>
<proteinExistence type="predicted"/>
<dbReference type="InterPro" id="IPR017850">
    <property type="entry name" value="Alkaline_phosphatase_core_sf"/>
</dbReference>
<dbReference type="SUPFAM" id="SSF53649">
    <property type="entry name" value="Alkaline phosphatase-like"/>
    <property type="match status" value="1"/>
</dbReference>
<gene>
    <name evidence="8" type="ORF">EZS27_012019</name>
</gene>
<feature type="transmembrane region" description="Helical" evidence="6">
    <location>
        <begin position="144"/>
        <end position="162"/>
    </location>
</feature>
<keyword evidence="5 6" id="KW-0472">Membrane</keyword>
<feature type="transmembrane region" description="Helical" evidence="6">
    <location>
        <begin position="54"/>
        <end position="80"/>
    </location>
</feature>
<dbReference type="PANTHER" id="PTHR47371:SF3">
    <property type="entry name" value="PHOSPHOGLYCEROL TRANSFERASE I"/>
    <property type="match status" value="1"/>
</dbReference>
<dbReference type="GO" id="GO:0005886">
    <property type="term" value="C:plasma membrane"/>
    <property type="evidence" value="ECO:0007669"/>
    <property type="project" value="UniProtKB-SubCell"/>
</dbReference>